<reference evidence="2 3" key="1">
    <citation type="submission" date="2024-01" db="EMBL/GenBank/DDBJ databases">
        <title>The complete chloroplast genome sequence of Lithospermum erythrorhizon: insights into the phylogenetic relationship among Boraginaceae species and the maternal lineages of purple gromwells.</title>
        <authorList>
            <person name="Okada T."/>
            <person name="Watanabe K."/>
        </authorList>
    </citation>
    <scope>NUCLEOTIDE SEQUENCE [LARGE SCALE GENOMIC DNA]</scope>
</reference>
<dbReference type="EMBL" id="BAABME010003722">
    <property type="protein sequence ID" value="GAA0159899.1"/>
    <property type="molecule type" value="Genomic_DNA"/>
</dbReference>
<comment type="caution">
    <text evidence="2">The sequence shown here is derived from an EMBL/GenBank/DDBJ whole genome shotgun (WGS) entry which is preliminary data.</text>
</comment>
<accession>A0AAV3Q783</accession>
<sequence length="110" mass="12345">MSVETNRTISSAKLRGQNGSVKERSAKITISKPSHPSLTPQHIQFRLANFNQLTTQISLQCDVFLAQMTSKYTPVYFQQPLTTASNPATDIRKLFFVQAAQTLFSQLQLL</sequence>
<evidence type="ECO:0000313" key="2">
    <source>
        <dbReference type="EMBL" id="GAA0159899.1"/>
    </source>
</evidence>
<evidence type="ECO:0000256" key="1">
    <source>
        <dbReference type="SAM" id="MobiDB-lite"/>
    </source>
</evidence>
<feature type="compositionally biased region" description="Polar residues" evidence="1">
    <location>
        <begin position="1"/>
        <end position="11"/>
    </location>
</feature>
<name>A0AAV3Q783_LITER</name>
<keyword evidence="3" id="KW-1185">Reference proteome</keyword>
<organism evidence="2 3">
    <name type="scientific">Lithospermum erythrorhizon</name>
    <name type="common">Purple gromwell</name>
    <name type="synonym">Lithospermum officinale var. erythrorhizon</name>
    <dbReference type="NCBI Taxonomy" id="34254"/>
    <lineage>
        <taxon>Eukaryota</taxon>
        <taxon>Viridiplantae</taxon>
        <taxon>Streptophyta</taxon>
        <taxon>Embryophyta</taxon>
        <taxon>Tracheophyta</taxon>
        <taxon>Spermatophyta</taxon>
        <taxon>Magnoliopsida</taxon>
        <taxon>eudicotyledons</taxon>
        <taxon>Gunneridae</taxon>
        <taxon>Pentapetalae</taxon>
        <taxon>asterids</taxon>
        <taxon>lamiids</taxon>
        <taxon>Boraginales</taxon>
        <taxon>Boraginaceae</taxon>
        <taxon>Boraginoideae</taxon>
        <taxon>Lithospermeae</taxon>
        <taxon>Lithospermum</taxon>
    </lineage>
</organism>
<evidence type="ECO:0000313" key="3">
    <source>
        <dbReference type="Proteomes" id="UP001454036"/>
    </source>
</evidence>
<dbReference type="AlphaFoldDB" id="A0AAV3Q783"/>
<proteinExistence type="predicted"/>
<gene>
    <name evidence="2" type="ORF">LIER_16577</name>
</gene>
<protein>
    <submittedName>
        <fullName evidence="2">Uncharacterized protein</fullName>
    </submittedName>
</protein>
<dbReference type="Proteomes" id="UP001454036">
    <property type="component" value="Unassembled WGS sequence"/>
</dbReference>
<feature type="region of interest" description="Disordered" evidence="1">
    <location>
        <begin position="1"/>
        <end position="25"/>
    </location>
</feature>